<accession>D2U8G1</accession>
<dbReference type="CDD" id="cd08566">
    <property type="entry name" value="GDPD_AtGDE_like"/>
    <property type="match status" value="1"/>
</dbReference>
<evidence type="ECO:0000313" key="4">
    <source>
        <dbReference type="Proteomes" id="UP000001890"/>
    </source>
</evidence>
<evidence type="ECO:0000259" key="2">
    <source>
        <dbReference type="PROSITE" id="PS51704"/>
    </source>
</evidence>
<gene>
    <name evidence="3" type="ordered locus">XALc_0096</name>
</gene>
<dbReference type="InterPro" id="IPR017946">
    <property type="entry name" value="PLC-like_Pdiesterase_TIM-brl"/>
</dbReference>
<dbReference type="GO" id="GO:0006580">
    <property type="term" value="P:ethanolamine metabolic process"/>
    <property type="evidence" value="ECO:0007669"/>
    <property type="project" value="TreeGrafter"/>
</dbReference>
<feature type="chain" id="PRO_5003037931" description="GP-PDE domain-containing protein" evidence="1">
    <location>
        <begin position="25"/>
        <end position="368"/>
    </location>
</feature>
<dbReference type="KEGG" id="xal:XALC_0096"/>
<dbReference type="OrthoDB" id="9795622at2"/>
<dbReference type="AlphaFoldDB" id="D2U8G1"/>
<feature type="signal peptide" evidence="1">
    <location>
        <begin position="1"/>
        <end position="24"/>
    </location>
</feature>
<dbReference type="PATRIC" id="fig|29447.3.peg.105"/>
<name>D2U8G1_XANAP</name>
<reference evidence="3 4" key="1">
    <citation type="journal article" date="2009" name="BMC Genomics">
        <title>The complete genome sequence of Xanthomonas albilineans provides new insights into the reductive genome evolution of the xylem-limited Xanthomonadaceae.</title>
        <authorList>
            <person name="Pieretti I."/>
            <person name="Royer M."/>
            <person name="Barbe V."/>
            <person name="Carrere S."/>
            <person name="Koebnik R."/>
            <person name="Cociancich S."/>
            <person name="Couloux A."/>
            <person name="Darrasse A."/>
            <person name="Gouzy J."/>
            <person name="Jacques M.A."/>
            <person name="Lauber E."/>
            <person name="Manceau C."/>
            <person name="Mangenot S."/>
            <person name="Poussier S."/>
            <person name="Segurens B."/>
            <person name="Szurek B."/>
            <person name="Verdier V."/>
            <person name="Arlat M."/>
            <person name="Rott P."/>
        </authorList>
    </citation>
    <scope>NUCLEOTIDE SEQUENCE [LARGE SCALE GENOMIC DNA]</scope>
    <source>
        <strain evidence="4">GPE PC73 / CFBP 7063</strain>
    </source>
</reference>
<evidence type="ECO:0000313" key="3">
    <source>
        <dbReference type="EMBL" id="CBA14642.1"/>
    </source>
</evidence>
<evidence type="ECO:0000256" key="1">
    <source>
        <dbReference type="SAM" id="SignalP"/>
    </source>
</evidence>
<dbReference type="PANTHER" id="PTHR46320">
    <property type="entry name" value="GLYCEROPHOSPHODIESTER PHOSPHODIESTERASE 1"/>
    <property type="match status" value="1"/>
</dbReference>
<dbReference type="eggNOG" id="COG0584">
    <property type="taxonomic scope" value="Bacteria"/>
</dbReference>
<dbReference type="PANTHER" id="PTHR46320:SF1">
    <property type="entry name" value="GLYCEROPHOSPHODIESTER PHOSPHODIESTERASE 1"/>
    <property type="match status" value="1"/>
</dbReference>
<dbReference type="PROSITE" id="PS51704">
    <property type="entry name" value="GP_PDE"/>
    <property type="match status" value="1"/>
</dbReference>
<dbReference type="GO" id="GO:0006644">
    <property type="term" value="P:phospholipid metabolic process"/>
    <property type="evidence" value="ECO:0007669"/>
    <property type="project" value="TreeGrafter"/>
</dbReference>
<dbReference type="STRING" id="380358.XALC_0096"/>
<keyword evidence="1" id="KW-0732">Signal</keyword>
<sequence>MNIPLVSSPMTRACCVFGALVVMAALPQMVLANCNDNVGTKMSNILFADSSADTIVLAHRGLWGKYSSFPDMPENSRGALQLADDQCMDGVELDIKMTRDGVPVLLHDWNLGRTTNVWTSRAGKIKYNPMKNQGYNPSITVTPWSVVSRLFLLTPDRRTTTGYHVPRVDDLFAYFKRHRLKTPIVFDFKDAASVRAVSRAADAAFSVASPSFVAGKVNATLYPTRSAFRADGSSMVGIPVFTTNMLTKINVSNAVSDWLGDNKEAMEINVKQLGGLLQNEADRVRERGARVGVFQAIPDSPLAGQFYKKSGACCYRLSDLYFSYSGGRDTADNRGDLNFIVNQEDFNLITTDDPKGAIAYLKARGKHD</sequence>
<dbReference type="GO" id="GO:0005886">
    <property type="term" value="C:plasma membrane"/>
    <property type="evidence" value="ECO:0007669"/>
    <property type="project" value="TreeGrafter"/>
</dbReference>
<keyword evidence="4" id="KW-1185">Reference proteome</keyword>
<protein>
    <recommendedName>
        <fullName evidence="2">GP-PDE domain-containing protein</fullName>
    </recommendedName>
</protein>
<dbReference type="SUPFAM" id="SSF51695">
    <property type="entry name" value="PLC-like phosphodiesterases"/>
    <property type="match status" value="1"/>
</dbReference>
<dbReference type="Gene3D" id="3.20.20.190">
    <property type="entry name" value="Phosphatidylinositol (PI) phosphodiesterase"/>
    <property type="match status" value="1"/>
</dbReference>
<dbReference type="Proteomes" id="UP000001890">
    <property type="component" value="Chromosome"/>
</dbReference>
<proteinExistence type="predicted"/>
<dbReference type="GO" id="GO:0070291">
    <property type="term" value="P:N-acylethanolamine metabolic process"/>
    <property type="evidence" value="ECO:0007669"/>
    <property type="project" value="TreeGrafter"/>
</dbReference>
<dbReference type="Pfam" id="PF03009">
    <property type="entry name" value="GDPD"/>
    <property type="match status" value="1"/>
</dbReference>
<dbReference type="GO" id="GO:0008889">
    <property type="term" value="F:glycerophosphodiester phosphodiesterase activity"/>
    <property type="evidence" value="ECO:0007669"/>
    <property type="project" value="TreeGrafter"/>
</dbReference>
<dbReference type="EMBL" id="FP565176">
    <property type="protein sequence ID" value="CBA14642.1"/>
    <property type="molecule type" value="Genomic_DNA"/>
</dbReference>
<feature type="domain" description="GP-PDE" evidence="2">
    <location>
        <begin position="54"/>
        <end position="328"/>
    </location>
</feature>
<organism evidence="3 4">
    <name type="scientific">Xanthomonas albilineans (strain GPE PC73 / CFBP 7063)</name>
    <dbReference type="NCBI Taxonomy" id="380358"/>
    <lineage>
        <taxon>Bacteria</taxon>
        <taxon>Pseudomonadati</taxon>
        <taxon>Pseudomonadota</taxon>
        <taxon>Gammaproteobacteria</taxon>
        <taxon>Lysobacterales</taxon>
        <taxon>Lysobacteraceae</taxon>
        <taxon>Xanthomonas</taxon>
    </lineage>
</organism>
<dbReference type="InterPro" id="IPR030395">
    <property type="entry name" value="GP_PDE_dom"/>
</dbReference>